<name>G5LJS7_SALET</name>
<sequence>MGYLVIIQQRQKRIIARLYGVIRHNVFPAHFSQQAMMGDVLFVDVFRQKR</sequence>
<gene>
    <name evidence="1" type="ORF">LTSEALA_0571</name>
</gene>
<dbReference type="AlphaFoldDB" id="G5LJS7"/>
<dbReference type="Proteomes" id="UP000004642">
    <property type="component" value="Unassembled WGS sequence"/>
</dbReference>
<accession>G5LJS7</accession>
<proteinExistence type="predicted"/>
<evidence type="ECO:0000313" key="2">
    <source>
        <dbReference type="Proteomes" id="UP000004642"/>
    </source>
</evidence>
<reference evidence="1 2" key="1">
    <citation type="journal article" date="2011" name="BMC Genomics">
        <title>Genome sequencing reveals diversification of virulence factor content and possible host adaptation in distinct subpopulations of Salmonella enterica.</title>
        <authorList>
            <person name="den Bakker H.C."/>
            <person name="Moreno Switt A.I."/>
            <person name="Govoni G."/>
            <person name="Cummings C.A."/>
            <person name="Ranieri M.L."/>
            <person name="Degoricija L."/>
            <person name="Hoelzer K."/>
            <person name="Rodriguez-Rivera L.D."/>
            <person name="Brown S."/>
            <person name="Bolchacova E."/>
            <person name="Furtado M.R."/>
            <person name="Wiedmann M."/>
        </authorList>
    </citation>
    <scope>NUCLEOTIDE SEQUENCE [LARGE SCALE GENOMIC DNA]</scope>
    <source>
        <strain evidence="1 2">R6-377</strain>
    </source>
</reference>
<evidence type="ECO:0000313" key="1">
    <source>
        <dbReference type="EMBL" id="EHC44907.1"/>
    </source>
</evidence>
<protein>
    <submittedName>
        <fullName evidence="1">Uncharacterized protein</fullName>
    </submittedName>
</protein>
<dbReference type="EMBL" id="AFCJ01000251">
    <property type="protein sequence ID" value="EHC44907.1"/>
    <property type="molecule type" value="Genomic_DNA"/>
</dbReference>
<organism evidence="1 2">
    <name type="scientific">Salmonella enterica subsp. enterica serovar Alachua str. R6-377</name>
    <dbReference type="NCBI Taxonomy" id="913241"/>
    <lineage>
        <taxon>Bacteria</taxon>
        <taxon>Pseudomonadati</taxon>
        <taxon>Pseudomonadota</taxon>
        <taxon>Gammaproteobacteria</taxon>
        <taxon>Enterobacterales</taxon>
        <taxon>Enterobacteriaceae</taxon>
        <taxon>Salmonella</taxon>
    </lineage>
</organism>
<comment type="caution">
    <text evidence="1">The sequence shown here is derived from an EMBL/GenBank/DDBJ whole genome shotgun (WGS) entry which is preliminary data.</text>
</comment>